<feature type="non-terminal residue" evidence="2">
    <location>
        <position position="314"/>
    </location>
</feature>
<dbReference type="OrthoDB" id="10052615at2759"/>
<feature type="compositionally biased region" description="Polar residues" evidence="1">
    <location>
        <begin position="169"/>
        <end position="182"/>
    </location>
</feature>
<protein>
    <submittedName>
        <fullName evidence="2">Uncharacterized protein</fullName>
    </submittedName>
</protein>
<dbReference type="PANTHER" id="PTHR15526:SF5">
    <property type="entry name" value="MUSKELIN"/>
    <property type="match status" value="1"/>
</dbReference>
<name>A0A9W8BDL6_9FUNG</name>
<evidence type="ECO:0000313" key="2">
    <source>
        <dbReference type="EMBL" id="KAJ1997536.1"/>
    </source>
</evidence>
<keyword evidence="3" id="KW-1185">Reference proteome</keyword>
<evidence type="ECO:0000313" key="3">
    <source>
        <dbReference type="Proteomes" id="UP001150907"/>
    </source>
</evidence>
<dbReference type="Proteomes" id="UP001150907">
    <property type="component" value="Unassembled WGS sequence"/>
</dbReference>
<reference evidence="2" key="1">
    <citation type="submission" date="2022-07" db="EMBL/GenBank/DDBJ databases">
        <title>Phylogenomic reconstructions and comparative analyses of Kickxellomycotina fungi.</title>
        <authorList>
            <person name="Reynolds N.K."/>
            <person name="Stajich J.E."/>
            <person name="Barry K."/>
            <person name="Grigoriev I.V."/>
            <person name="Crous P."/>
            <person name="Smith M.E."/>
        </authorList>
    </citation>
    <scope>NUCLEOTIDE SEQUENCE</scope>
    <source>
        <strain evidence="2">IMI 214461</strain>
    </source>
</reference>
<dbReference type="GO" id="GO:0005737">
    <property type="term" value="C:cytoplasm"/>
    <property type="evidence" value="ECO:0007669"/>
    <property type="project" value="TreeGrafter"/>
</dbReference>
<evidence type="ECO:0000256" key="1">
    <source>
        <dbReference type="SAM" id="MobiDB-lite"/>
    </source>
</evidence>
<organism evidence="2 3">
    <name type="scientific">Coemansia thaxteri</name>
    <dbReference type="NCBI Taxonomy" id="2663907"/>
    <lineage>
        <taxon>Eukaryota</taxon>
        <taxon>Fungi</taxon>
        <taxon>Fungi incertae sedis</taxon>
        <taxon>Zoopagomycota</taxon>
        <taxon>Kickxellomycotina</taxon>
        <taxon>Kickxellomycetes</taxon>
        <taxon>Kickxellales</taxon>
        <taxon>Kickxellaceae</taxon>
        <taxon>Coemansia</taxon>
    </lineage>
</organism>
<accession>A0A9W8BDL6</accession>
<proteinExistence type="predicted"/>
<dbReference type="InterPro" id="IPR052456">
    <property type="entry name" value="CTLH_complex_component"/>
</dbReference>
<dbReference type="EMBL" id="JANBQF010001302">
    <property type="protein sequence ID" value="KAJ1997536.1"/>
    <property type="molecule type" value="Genomic_DNA"/>
</dbReference>
<dbReference type="AlphaFoldDB" id="A0A9W8BDL6"/>
<gene>
    <name evidence="2" type="ORF">H4R26_005798</name>
</gene>
<feature type="region of interest" description="Disordered" evidence="1">
    <location>
        <begin position="169"/>
        <end position="201"/>
    </location>
</feature>
<comment type="caution">
    <text evidence="2">The sequence shown here is derived from an EMBL/GenBank/DDBJ whole genome shotgun (WGS) entry which is preliminary data.</text>
</comment>
<dbReference type="PANTHER" id="PTHR15526">
    <property type="entry name" value="MUSKELIN"/>
    <property type="match status" value="1"/>
</dbReference>
<sequence>MVLFCYHIPTETWTEVHNSARAAALFATNSSLCGSAKPAEQRVGSGKGIKYVETNDSVPPFPPSRYAQDWVFDKATRRHFMFGGNPNRPNDKSARFNDTWELQLSRPTSRDILRRALYLVRQQRFLDMCASAGAHSPAFVPSTCSAPPSDFNDSVSEYKASAIPSPNSALLGSPVSSLSPTKRLSPLPADGQVSEHHSQRQRVVDVALPSRNMTRASMSPVIPGCTLRDDLASTPLLASGCAGGGSGTAQALAYLQEYVAPLVNYDDMDECQAFHALSTALFQIPAESRSAKGTNVERQSLESMRRARTDIYEA</sequence>